<feature type="transmembrane region" description="Helical" evidence="6">
    <location>
        <begin position="479"/>
        <end position="497"/>
    </location>
</feature>
<evidence type="ECO:0000259" key="7">
    <source>
        <dbReference type="Pfam" id="PF03553"/>
    </source>
</evidence>
<dbReference type="EMBL" id="FOLO01000024">
    <property type="protein sequence ID" value="SFC94872.1"/>
    <property type="molecule type" value="Genomic_DNA"/>
</dbReference>
<dbReference type="Proteomes" id="UP000198862">
    <property type="component" value="Unassembled WGS sequence"/>
</dbReference>
<comment type="subcellular location">
    <subcellularLocation>
        <location evidence="1">Cell membrane</location>
        <topology evidence="1">Multi-pass membrane protein</topology>
    </subcellularLocation>
</comment>
<dbReference type="PANTHER" id="PTHR43478">
    <property type="entry name" value="NA+/H+ ANTIPORTER-RELATED"/>
    <property type="match status" value="1"/>
</dbReference>
<feature type="domain" description="Na+/H+ antiporter NhaC-like C-terminal" evidence="7">
    <location>
        <begin position="285"/>
        <end position="565"/>
    </location>
</feature>
<gene>
    <name evidence="8" type="ORF">SAMN02745724_03017</name>
</gene>
<feature type="transmembrane region" description="Helical" evidence="6">
    <location>
        <begin position="7"/>
        <end position="31"/>
    </location>
</feature>
<protein>
    <submittedName>
        <fullName evidence="8">Transporter, NhaC family</fullName>
    </submittedName>
</protein>
<feature type="transmembrane region" description="Helical" evidence="6">
    <location>
        <begin position="159"/>
        <end position="178"/>
    </location>
</feature>
<feature type="transmembrane region" description="Helical" evidence="6">
    <location>
        <begin position="418"/>
        <end position="438"/>
    </location>
</feature>
<keyword evidence="5 6" id="KW-0472">Membrane</keyword>
<feature type="transmembrane region" description="Helical" evidence="6">
    <location>
        <begin position="385"/>
        <end position="406"/>
    </location>
</feature>
<keyword evidence="2" id="KW-1003">Cell membrane</keyword>
<dbReference type="RefSeq" id="WP_091985792.1">
    <property type="nucleotide sequence ID" value="NZ_FOLO01000024.1"/>
</dbReference>
<accession>A0A1I1NC98</accession>
<proteinExistence type="predicted"/>
<evidence type="ECO:0000256" key="5">
    <source>
        <dbReference type="ARBA" id="ARBA00023136"/>
    </source>
</evidence>
<reference evidence="8 9" key="1">
    <citation type="submission" date="2016-10" db="EMBL/GenBank/DDBJ databases">
        <authorList>
            <person name="de Groot N.N."/>
        </authorList>
    </citation>
    <scope>NUCLEOTIDE SEQUENCE [LARGE SCALE GENOMIC DNA]</scope>
    <source>
        <strain evidence="8 9">DSM 6059</strain>
    </source>
</reference>
<feature type="transmembrane region" description="Helical" evidence="6">
    <location>
        <begin position="294"/>
        <end position="316"/>
    </location>
</feature>
<sequence length="574" mass="62153">MKPIKHYTGLIAIVLALILSIFAFLTTSPIYKEQFYVYQTYQNSQNNTVYKFKDKEVLVGDVINYSSSPLRQQSLDKNGKPEHLSQQWVIKNDGQLALLKPDFHLGFWSLLPAITAILLCLITREPLIALLCGVISGALLLGKFNIIDQIIIPNLATDSAAGILVLYLWLLGGLMGIWSKTGAAQVFAEYMTAHFVKGPRSAKFVSWLLGVIFFQGGTVSTVVVGTTVKPLADKANVSHEEMAYIVDSTASPIASVIAFNAWPAYVQALIFVPGVSFLATESDRINFFFKSIPFSFYGIFAVIGTLLVSLNIMTFAGKRLKNAQKRVIKTGQLDAQNARPMSAKELAHPSIPQGYKPHVVEFIFPLFTLIIIAISTFILTGSPAVHWAFTCALLLSCFIALAKGMALHNVIDGINQGLKGVVLASVILMLAITIGAISKQVGGGLYLIELLGEGLPFWCLPVILQLLTMIISFSTGTSWGTYAIAFPLAMPLAWTIATGSNLDNPEVFMMICFATVLNGSVFGDQCSPISDTTILSAMTTGCDLMDHVKSQIVPASFAASIAAILWTSSAVFLA</sequence>
<feature type="transmembrane region" description="Helical" evidence="6">
    <location>
        <begin position="127"/>
        <end position="147"/>
    </location>
</feature>
<evidence type="ECO:0000313" key="9">
    <source>
        <dbReference type="Proteomes" id="UP000198862"/>
    </source>
</evidence>
<dbReference type="PANTHER" id="PTHR43478:SF1">
    <property type="entry name" value="NA+_H+ ANTIPORTER NHAC-LIKE C-TERMINAL DOMAIN-CONTAINING PROTEIN"/>
    <property type="match status" value="1"/>
</dbReference>
<feature type="transmembrane region" description="Helical" evidence="6">
    <location>
        <begin position="105"/>
        <end position="122"/>
    </location>
</feature>
<dbReference type="AlphaFoldDB" id="A0A1I1NC98"/>
<dbReference type="GO" id="GO:0005886">
    <property type="term" value="C:plasma membrane"/>
    <property type="evidence" value="ECO:0007669"/>
    <property type="project" value="UniProtKB-SubCell"/>
</dbReference>
<feature type="transmembrane region" description="Helical" evidence="6">
    <location>
        <begin position="444"/>
        <end position="467"/>
    </location>
</feature>
<dbReference type="STRING" id="1123010.SAMN02745724_03017"/>
<feature type="transmembrane region" description="Helical" evidence="6">
    <location>
        <begin position="552"/>
        <end position="573"/>
    </location>
</feature>
<keyword evidence="4 6" id="KW-1133">Transmembrane helix</keyword>
<organism evidence="8 9">
    <name type="scientific">Pseudoalteromonas denitrificans DSM 6059</name>
    <dbReference type="NCBI Taxonomy" id="1123010"/>
    <lineage>
        <taxon>Bacteria</taxon>
        <taxon>Pseudomonadati</taxon>
        <taxon>Pseudomonadota</taxon>
        <taxon>Gammaproteobacteria</taxon>
        <taxon>Alteromonadales</taxon>
        <taxon>Pseudoalteromonadaceae</taxon>
        <taxon>Pseudoalteromonas</taxon>
    </lineage>
</organism>
<keyword evidence="3 6" id="KW-0812">Transmembrane</keyword>
<evidence type="ECO:0000256" key="6">
    <source>
        <dbReference type="SAM" id="Phobius"/>
    </source>
</evidence>
<keyword evidence="9" id="KW-1185">Reference proteome</keyword>
<feature type="transmembrane region" description="Helical" evidence="6">
    <location>
        <begin position="204"/>
        <end position="224"/>
    </location>
</feature>
<evidence type="ECO:0000256" key="3">
    <source>
        <dbReference type="ARBA" id="ARBA00022692"/>
    </source>
</evidence>
<dbReference type="InterPro" id="IPR018461">
    <property type="entry name" value="Na/H_Antiport_NhaC-like_C"/>
</dbReference>
<dbReference type="OrthoDB" id="9762978at2"/>
<feature type="transmembrane region" description="Helical" evidence="6">
    <location>
        <begin position="359"/>
        <end position="379"/>
    </location>
</feature>
<evidence type="ECO:0000313" key="8">
    <source>
        <dbReference type="EMBL" id="SFC94872.1"/>
    </source>
</evidence>
<name>A0A1I1NC98_9GAMM</name>
<evidence type="ECO:0000256" key="1">
    <source>
        <dbReference type="ARBA" id="ARBA00004651"/>
    </source>
</evidence>
<dbReference type="Pfam" id="PF03553">
    <property type="entry name" value="Na_H_antiporter"/>
    <property type="match status" value="1"/>
</dbReference>
<evidence type="ECO:0000256" key="4">
    <source>
        <dbReference type="ARBA" id="ARBA00022989"/>
    </source>
</evidence>
<evidence type="ECO:0000256" key="2">
    <source>
        <dbReference type="ARBA" id="ARBA00022475"/>
    </source>
</evidence>